<organism evidence="2 3">
    <name type="scientific">Cryptolaemus montrouzieri</name>
    <dbReference type="NCBI Taxonomy" id="559131"/>
    <lineage>
        <taxon>Eukaryota</taxon>
        <taxon>Metazoa</taxon>
        <taxon>Ecdysozoa</taxon>
        <taxon>Arthropoda</taxon>
        <taxon>Hexapoda</taxon>
        <taxon>Insecta</taxon>
        <taxon>Pterygota</taxon>
        <taxon>Neoptera</taxon>
        <taxon>Endopterygota</taxon>
        <taxon>Coleoptera</taxon>
        <taxon>Polyphaga</taxon>
        <taxon>Cucujiformia</taxon>
        <taxon>Coccinelloidea</taxon>
        <taxon>Coccinellidae</taxon>
        <taxon>Scymninae</taxon>
        <taxon>Scymnini</taxon>
        <taxon>Cryptolaemus</taxon>
    </lineage>
</organism>
<dbReference type="Proteomes" id="UP001516400">
    <property type="component" value="Unassembled WGS sequence"/>
</dbReference>
<dbReference type="EMBL" id="JABFTP020000021">
    <property type="protein sequence ID" value="KAL3269276.1"/>
    <property type="molecule type" value="Genomic_DNA"/>
</dbReference>
<comment type="caution">
    <text evidence="2">The sequence shown here is derived from an EMBL/GenBank/DDBJ whole genome shotgun (WGS) entry which is preliminary data.</text>
</comment>
<feature type="domain" description="PiggyBac transposable element-derived protein" evidence="1">
    <location>
        <begin position="26"/>
        <end position="130"/>
    </location>
</feature>
<dbReference type="Pfam" id="PF13843">
    <property type="entry name" value="DDE_Tnp_1_7"/>
    <property type="match status" value="1"/>
</dbReference>
<evidence type="ECO:0000313" key="2">
    <source>
        <dbReference type="EMBL" id="KAL3269276.1"/>
    </source>
</evidence>
<evidence type="ECO:0000313" key="3">
    <source>
        <dbReference type="Proteomes" id="UP001516400"/>
    </source>
</evidence>
<evidence type="ECO:0000259" key="1">
    <source>
        <dbReference type="Pfam" id="PF13843"/>
    </source>
</evidence>
<feature type="non-terminal residue" evidence="2">
    <location>
        <position position="133"/>
    </location>
</feature>
<sequence>MESIMRSNISEESQSGLVLNWAICQVLTFEIYTGKSDNEKQFGLGGDVVLSLIRLAGLEEKKGHKLYFDNYFTGIDLMSHQEDINICATATLLQNRLEGCPFPEKNLWNREKRESFQFLSNEKILMAQRKDNK</sequence>
<reference evidence="2 3" key="1">
    <citation type="journal article" date="2021" name="BMC Biol.">
        <title>Horizontally acquired antibacterial genes associated with adaptive radiation of ladybird beetles.</title>
        <authorList>
            <person name="Li H.S."/>
            <person name="Tang X.F."/>
            <person name="Huang Y.H."/>
            <person name="Xu Z.Y."/>
            <person name="Chen M.L."/>
            <person name="Du X.Y."/>
            <person name="Qiu B.Y."/>
            <person name="Chen P.T."/>
            <person name="Zhang W."/>
            <person name="Slipinski A."/>
            <person name="Escalona H.E."/>
            <person name="Waterhouse R.M."/>
            <person name="Zwick A."/>
            <person name="Pang H."/>
        </authorList>
    </citation>
    <scope>NUCLEOTIDE SEQUENCE [LARGE SCALE GENOMIC DNA]</scope>
    <source>
        <strain evidence="2">SYSU2018</strain>
    </source>
</reference>
<protein>
    <recommendedName>
        <fullName evidence="1">PiggyBac transposable element-derived protein domain-containing protein</fullName>
    </recommendedName>
</protein>
<name>A0ABD2MT52_9CUCU</name>
<keyword evidence="3" id="KW-1185">Reference proteome</keyword>
<accession>A0ABD2MT52</accession>
<proteinExistence type="predicted"/>
<dbReference type="PANTHER" id="PTHR47272">
    <property type="entry name" value="DDE_TNP_1_7 DOMAIN-CONTAINING PROTEIN"/>
    <property type="match status" value="1"/>
</dbReference>
<dbReference type="InterPro" id="IPR029526">
    <property type="entry name" value="PGBD"/>
</dbReference>
<gene>
    <name evidence="2" type="ORF">HHI36_008354</name>
</gene>
<dbReference type="AlphaFoldDB" id="A0ABD2MT52"/>